<keyword evidence="1" id="KW-1133">Transmembrane helix</keyword>
<dbReference type="Pfam" id="PF00873">
    <property type="entry name" value="ACR_tran"/>
    <property type="match status" value="1"/>
</dbReference>
<evidence type="ECO:0000313" key="3">
    <source>
        <dbReference type="Proteomes" id="UP001597353"/>
    </source>
</evidence>
<evidence type="ECO:0000256" key="1">
    <source>
        <dbReference type="SAM" id="Phobius"/>
    </source>
</evidence>
<feature type="transmembrane region" description="Helical" evidence="1">
    <location>
        <begin position="302"/>
        <end position="325"/>
    </location>
</feature>
<keyword evidence="1" id="KW-0472">Membrane</keyword>
<reference evidence="3" key="1">
    <citation type="journal article" date="2019" name="Int. J. Syst. Evol. Microbiol.">
        <title>The Global Catalogue of Microorganisms (GCM) 10K type strain sequencing project: providing services to taxonomists for standard genome sequencing and annotation.</title>
        <authorList>
            <consortium name="The Broad Institute Genomics Platform"/>
            <consortium name="The Broad Institute Genome Sequencing Center for Infectious Disease"/>
            <person name="Wu L."/>
            <person name="Ma J."/>
        </authorList>
    </citation>
    <scope>NUCLEOTIDE SEQUENCE [LARGE SCALE GENOMIC DNA]</scope>
    <source>
        <strain evidence="3">CGMCC 4.7242</strain>
    </source>
</reference>
<sequence>MIAAIPGVVDVSQSAEEAQPLLDFVIRRDLAADFGIPPAAVGTALRALIDGEEVSSVRRADGGSDPVVLRLPETLRSDPAMLGALPVAQAGGLAVSLDQVTRREGTLGPAVIEREARERVITITAGLDGRVLGDALADIDRGLAVLDLPAGITTAMGGDAEELGDTVASMAMALGMAVICIYLVLASQFASFLQPLAIMAALPLALIGVGPALLLSGSTMNIYSMIGLVMLMGLVVKNSILLVDNANQHRRAGLPLAEALIRAGSTRFRPIIMTTLAMIFGMLPLALAIHPGSAQSASMAQAVIGGLISSTVLTLVVVPVVLTWLDALGTWVVRHLTAAAPPHGAGTSP</sequence>
<gene>
    <name evidence="2" type="ORF">ACFSGJ_03620</name>
</gene>
<accession>A0ABW4S1B5</accession>
<dbReference type="InterPro" id="IPR001036">
    <property type="entry name" value="Acrflvin-R"/>
</dbReference>
<dbReference type="Gene3D" id="3.30.70.1440">
    <property type="entry name" value="Multidrug efflux transporter AcrB pore domain"/>
    <property type="match status" value="1"/>
</dbReference>
<protein>
    <submittedName>
        <fullName evidence="2">Efflux RND transporter permease subunit</fullName>
    </submittedName>
</protein>
<dbReference type="SUPFAM" id="SSF82714">
    <property type="entry name" value="Multidrug efflux transporter AcrB TolC docking domain, DN and DC subdomains"/>
    <property type="match status" value="1"/>
</dbReference>
<proteinExistence type="predicted"/>
<dbReference type="SUPFAM" id="SSF82866">
    <property type="entry name" value="Multidrug efflux transporter AcrB transmembrane domain"/>
    <property type="match status" value="1"/>
</dbReference>
<dbReference type="Gene3D" id="3.30.2090.10">
    <property type="entry name" value="Multidrug efflux transporter AcrB TolC docking domain, DN and DC subdomains"/>
    <property type="match status" value="1"/>
</dbReference>
<comment type="caution">
    <text evidence="2">The sequence shown here is derived from an EMBL/GenBank/DDBJ whole genome shotgun (WGS) entry which is preliminary data.</text>
</comment>
<feature type="transmembrane region" description="Helical" evidence="1">
    <location>
        <begin position="271"/>
        <end position="290"/>
    </location>
</feature>
<dbReference type="EMBL" id="JBHUGH010000002">
    <property type="protein sequence ID" value="MFD1911301.1"/>
    <property type="molecule type" value="Genomic_DNA"/>
</dbReference>
<feature type="transmembrane region" description="Helical" evidence="1">
    <location>
        <begin position="197"/>
        <end position="216"/>
    </location>
</feature>
<dbReference type="PANTHER" id="PTHR32063">
    <property type="match status" value="1"/>
</dbReference>
<keyword evidence="1" id="KW-0812">Transmembrane</keyword>
<feature type="transmembrane region" description="Helical" evidence="1">
    <location>
        <begin position="222"/>
        <end position="243"/>
    </location>
</feature>
<dbReference type="PRINTS" id="PR00702">
    <property type="entry name" value="ACRIFLAVINRP"/>
</dbReference>
<name>A0ABW4S1B5_9RHOB</name>
<dbReference type="Gene3D" id="1.20.1640.10">
    <property type="entry name" value="Multidrug efflux transporter AcrB transmembrane domain"/>
    <property type="match status" value="1"/>
</dbReference>
<dbReference type="PANTHER" id="PTHR32063:SF0">
    <property type="entry name" value="SWARMING MOTILITY PROTEIN SWRC"/>
    <property type="match status" value="1"/>
</dbReference>
<dbReference type="InterPro" id="IPR027463">
    <property type="entry name" value="AcrB_DN_DC_subdom"/>
</dbReference>
<feature type="transmembrane region" description="Helical" evidence="1">
    <location>
        <begin position="167"/>
        <end position="185"/>
    </location>
</feature>
<keyword evidence="3" id="KW-1185">Reference proteome</keyword>
<dbReference type="Proteomes" id="UP001597353">
    <property type="component" value="Unassembled WGS sequence"/>
</dbReference>
<organism evidence="2 3">
    <name type="scientific">Halodurantibacterium flavum</name>
    <dbReference type="NCBI Taxonomy" id="1382802"/>
    <lineage>
        <taxon>Bacteria</taxon>
        <taxon>Pseudomonadati</taxon>
        <taxon>Pseudomonadota</taxon>
        <taxon>Alphaproteobacteria</taxon>
        <taxon>Rhodobacterales</taxon>
        <taxon>Paracoccaceae</taxon>
        <taxon>Halodurantibacterium</taxon>
    </lineage>
</organism>
<dbReference type="RefSeq" id="WP_390259577.1">
    <property type="nucleotide sequence ID" value="NZ_JBHUGH010000002.1"/>
</dbReference>
<evidence type="ECO:0000313" key="2">
    <source>
        <dbReference type="EMBL" id="MFD1911301.1"/>
    </source>
</evidence>